<keyword evidence="4" id="KW-0378">Hydrolase</keyword>
<name>A0AAE4CNH4_9ACTN</name>
<dbReference type="InterPro" id="IPR027372">
    <property type="entry name" value="Phytase-like_dom"/>
</dbReference>
<dbReference type="SUPFAM" id="SSF50956">
    <property type="entry name" value="Thermostable phytase (3-phytase)"/>
    <property type="match status" value="1"/>
</dbReference>
<evidence type="ECO:0000256" key="2">
    <source>
        <dbReference type="SAM" id="SignalP"/>
    </source>
</evidence>
<feature type="signal peptide" evidence="2">
    <location>
        <begin position="1"/>
        <end position="24"/>
    </location>
</feature>
<dbReference type="EMBL" id="JAVDXW010000001">
    <property type="protein sequence ID" value="MDR7302037.1"/>
    <property type="molecule type" value="Genomic_DNA"/>
</dbReference>
<evidence type="ECO:0000256" key="1">
    <source>
        <dbReference type="SAM" id="MobiDB-lite"/>
    </source>
</evidence>
<dbReference type="Pfam" id="PF13449">
    <property type="entry name" value="Phytase-like"/>
    <property type="match status" value="1"/>
</dbReference>
<keyword evidence="5" id="KW-1185">Reference proteome</keyword>
<reference evidence="4" key="1">
    <citation type="submission" date="2023-07" db="EMBL/GenBank/DDBJ databases">
        <title>Sequencing the genomes of 1000 actinobacteria strains.</title>
        <authorList>
            <person name="Klenk H.-P."/>
        </authorList>
    </citation>
    <scope>NUCLEOTIDE SEQUENCE</scope>
    <source>
        <strain evidence="4">DSM 45977</strain>
    </source>
</reference>
<dbReference type="PANTHER" id="PTHR37957">
    <property type="entry name" value="BLR7070 PROTEIN"/>
    <property type="match status" value="1"/>
</dbReference>
<organism evidence="4 5">
    <name type="scientific">Haloactinomyces albus</name>
    <dbReference type="NCBI Taxonomy" id="1352928"/>
    <lineage>
        <taxon>Bacteria</taxon>
        <taxon>Bacillati</taxon>
        <taxon>Actinomycetota</taxon>
        <taxon>Actinomycetes</taxon>
        <taxon>Actinopolysporales</taxon>
        <taxon>Actinopolysporaceae</taxon>
        <taxon>Haloactinomyces</taxon>
    </lineage>
</organism>
<feature type="region of interest" description="Disordered" evidence="1">
    <location>
        <begin position="111"/>
        <end position="131"/>
    </location>
</feature>
<dbReference type="EC" id="3.1.3.8" evidence="4"/>
<comment type="caution">
    <text evidence="4">The sequence shown here is derived from an EMBL/GenBank/DDBJ whole genome shotgun (WGS) entry which is preliminary data.</text>
</comment>
<evidence type="ECO:0000259" key="3">
    <source>
        <dbReference type="Pfam" id="PF13449"/>
    </source>
</evidence>
<dbReference type="AlphaFoldDB" id="A0AAE4CNH4"/>
<dbReference type="PANTHER" id="PTHR37957:SF1">
    <property type="entry name" value="PHYTASE-LIKE DOMAIN-CONTAINING PROTEIN"/>
    <property type="match status" value="1"/>
</dbReference>
<sequence>MTSKRLAGLCTAVLLVSTAASASAAPRTFEASGPTETGVRLLGATALPHGLRYDGTTVGGLSGIDYDPRSGNWVLISDDRSRKQPARFYTADIDMGAGDIGIELTDTVPLRRPDGTVYPPSGTGGSVDPEAIRFDPRSQDLWWSSEGERAEHRRDPAILRTERDGSFAGRLPLASNLRMREHTGPRRNETLEGLTFAAGGSLVVGSMEGPLIQDGAAPTAEHGALGRITVQNRSGQVLSQYAYPMDPVFASPPKGGSANNGVSEILAVNRGNPFRYLVLERSYVSGVGNSIRIHRIDTRGADDVRAVDSLRGTEVQPVRKELLVDLSEFEGLSTIDNIEGMTWGPRLPSGERTLVLVSDDNFSASQTTQIIALAVR</sequence>
<protein>
    <submittedName>
        <fullName evidence="4">3-phytase</fullName>
        <ecNumber evidence="4">3.1.3.8</ecNumber>
    </submittedName>
</protein>
<evidence type="ECO:0000313" key="5">
    <source>
        <dbReference type="Proteomes" id="UP001180845"/>
    </source>
</evidence>
<accession>A0AAE4CNH4</accession>
<proteinExistence type="predicted"/>
<dbReference type="Proteomes" id="UP001180845">
    <property type="component" value="Unassembled WGS sequence"/>
</dbReference>
<feature type="domain" description="Phytase-like" evidence="3">
    <location>
        <begin position="56"/>
        <end position="362"/>
    </location>
</feature>
<dbReference type="RefSeq" id="WP_310273206.1">
    <property type="nucleotide sequence ID" value="NZ_JAVDXW010000001.1"/>
</dbReference>
<dbReference type="GO" id="GO:0016158">
    <property type="term" value="F:inositol hexakisphosphate 3-phosphatase activity"/>
    <property type="evidence" value="ECO:0007669"/>
    <property type="project" value="UniProtKB-EC"/>
</dbReference>
<evidence type="ECO:0000313" key="4">
    <source>
        <dbReference type="EMBL" id="MDR7302037.1"/>
    </source>
</evidence>
<keyword evidence="2" id="KW-0732">Signal</keyword>
<gene>
    <name evidence="4" type="ORF">JOF55_002218</name>
</gene>
<feature type="chain" id="PRO_5041989826" evidence="2">
    <location>
        <begin position="25"/>
        <end position="376"/>
    </location>
</feature>